<protein>
    <submittedName>
        <fullName evidence="2">Uncharacterized protein</fullName>
    </submittedName>
</protein>
<evidence type="ECO:0000313" key="3">
    <source>
        <dbReference type="Proteomes" id="UP000326112"/>
    </source>
</evidence>
<evidence type="ECO:0000256" key="1">
    <source>
        <dbReference type="SAM" id="Phobius"/>
    </source>
</evidence>
<feature type="transmembrane region" description="Helical" evidence="1">
    <location>
        <begin position="16"/>
        <end position="34"/>
    </location>
</feature>
<proteinExistence type="predicted"/>
<keyword evidence="1" id="KW-1133">Transmembrane helix</keyword>
<dbReference type="RefSeq" id="WP_152746367.1">
    <property type="nucleotide sequence ID" value="NZ_VUAZ01000052.1"/>
</dbReference>
<keyword evidence="1" id="KW-0472">Membrane</keyword>
<keyword evidence="1" id="KW-0812">Transmembrane</keyword>
<gene>
    <name evidence="2" type="ORF">F0169_09715</name>
</gene>
<feature type="transmembrane region" description="Helical" evidence="1">
    <location>
        <begin position="87"/>
        <end position="108"/>
    </location>
</feature>
<name>A0A5N7KJJ9_9PSED</name>
<keyword evidence="3" id="KW-1185">Reference proteome</keyword>
<comment type="caution">
    <text evidence="2">The sequence shown here is derived from an EMBL/GenBank/DDBJ whole genome shotgun (WGS) entry which is preliminary data.</text>
</comment>
<reference evidence="2 3" key="1">
    <citation type="journal article" date="2020" name="Int. J. Syst. Evol. Microbiol.">
        <title>Pseudomonas kitaguniensis sp. nov., a pathogen causing bacterial rot of Welsh onion in Japan.</title>
        <authorList>
            <person name="Sawada H."/>
            <person name="Fujikawa T."/>
            <person name="Nishiwaki Y."/>
            <person name="Horita H."/>
        </authorList>
    </citation>
    <scope>NUCLEOTIDE SEQUENCE [LARGE SCALE GENOMIC DNA]</scope>
    <source>
        <strain evidence="2 3">MAFF 212408</strain>
    </source>
</reference>
<dbReference type="EMBL" id="VUAZ01000052">
    <property type="protein sequence ID" value="MPR02329.1"/>
    <property type="molecule type" value="Genomic_DNA"/>
</dbReference>
<sequence>MNAYTQLIVQVYYEEIVTPLLLSFALVVFLICTIKKVSGVSQWKIAALFTIGFVSIIFWPHAGLIIFPEPCMPASGLPTAPCHFSPWVRVKLGLFYGTFGALLALLSWKTWQFLAKKLMPGSPETKINGL</sequence>
<evidence type="ECO:0000313" key="2">
    <source>
        <dbReference type="EMBL" id="MPR02329.1"/>
    </source>
</evidence>
<reference evidence="2 3" key="2">
    <citation type="journal article" date="2023" name="Plant Pathol.">
        <title>Dismantling and reorganizing Pseudomonas marginalis sensu#lato.</title>
        <authorList>
            <person name="Sawada H."/>
            <person name="Fujikawa T."/>
            <person name="Satou M."/>
        </authorList>
    </citation>
    <scope>NUCLEOTIDE SEQUENCE [LARGE SCALE GENOMIC DNA]</scope>
    <source>
        <strain evidence="2 3">MAFF 212408</strain>
    </source>
</reference>
<accession>A0A5N7KJJ9</accession>
<feature type="transmembrane region" description="Helical" evidence="1">
    <location>
        <begin position="46"/>
        <end position="67"/>
    </location>
</feature>
<dbReference type="Proteomes" id="UP000326112">
    <property type="component" value="Unassembled WGS sequence"/>
</dbReference>
<organism evidence="2 3">
    <name type="scientific">Pseudomonas kitaguniensis</name>
    <dbReference type="NCBI Taxonomy" id="2607908"/>
    <lineage>
        <taxon>Bacteria</taxon>
        <taxon>Pseudomonadati</taxon>
        <taxon>Pseudomonadota</taxon>
        <taxon>Gammaproteobacteria</taxon>
        <taxon>Pseudomonadales</taxon>
        <taxon>Pseudomonadaceae</taxon>
        <taxon>Pseudomonas</taxon>
    </lineage>
</organism>